<dbReference type="GO" id="GO:0008331">
    <property type="term" value="F:high voltage-gated calcium channel activity"/>
    <property type="evidence" value="ECO:0007669"/>
    <property type="project" value="TreeGrafter"/>
</dbReference>
<comment type="subcellular location">
    <subcellularLocation>
        <location evidence="1">Membrane</location>
        <topology evidence="1">Multi-pass membrane protein</topology>
    </subcellularLocation>
</comment>
<evidence type="ECO:0000256" key="11">
    <source>
        <dbReference type="ARBA" id="ARBA00023065"/>
    </source>
</evidence>
<evidence type="ECO:0000256" key="4">
    <source>
        <dbReference type="ARBA" id="ARBA00022568"/>
    </source>
</evidence>
<evidence type="ECO:0000256" key="6">
    <source>
        <dbReference type="ARBA" id="ARBA00022692"/>
    </source>
</evidence>
<feature type="transmembrane region" description="Helical" evidence="15">
    <location>
        <begin position="67"/>
        <end position="90"/>
    </location>
</feature>
<dbReference type="InterPro" id="IPR050599">
    <property type="entry name" value="VDCC_alpha-1_subunit"/>
</dbReference>
<evidence type="ECO:0000256" key="8">
    <source>
        <dbReference type="ARBA" id="ARBA00022837"/>
    </source>
</evidence>
<feature type="transmembrane region" description="Helical" evidence="15">
    <location>
        <begin position="1342"/>
        <end position="1367"/>
    </location>
</feature>
<keyword evidence="8" id="KW-0106">Calcium</keyword>
<feature type="transmembrane region" description="Helical" evidence="15">
    <location>
        <begin position="1460"/>
        <end position="1479"/>
    </location>
</feature>
<evidence type="ECO:0000256" key="3">
    <source>
        <dbReference type="ARBA" id="ARBA00022553"/>
    </source>
</evidence>
<dbReference type="FunFam" id="1.20.120.350:FF:000009">
    <property type="entry name" value="Voltage-dependent T-type calcium channel subunit alpha"/>
    <property type="match status" value="1"/>
</dbReference>
<feature type="transmembrane region" description="Helical" evidence="15">
    <location>
        <begin position="1416"/>
        <end position="1440"/>
    </location>
</feature>
<feature type="transmembrane region" description="Helical" evidence="15">
    <location>
        <begin position="1543"/>
        <end position="1566"/>
    </location>
</feature>
<protein>
    <recommendedName>
        <fullName evidence="16">EF-hand domain-containing protein</fullName>
    </recommendedName>
</protein>
<evidence type="ECO:0000256" key="12">
    <source>
        <dbReference type="ARBA" id="ARBA00023136"/>
    </source>
</evidence>
<feature type="transmembrane region" description="Helical" evidence="15">
    <location>
        <begin position="1491"/>
        <end position="1514"/>
    </location>
</feature>
<evidence type="ECO:0000259" key="16">
    <source>
        <dbReference type="PROSITE" id="PS50222"/>
    </source>
</evidence>
<dbReference type="RefSeq" id="XP_012198411.1">
    <property type="nucleotide sequence ID" value="XM_012343021.1"/>
</dbReference>
<keyword evidence="3" id="KW-0597">Phosphoprotein</keyword>
<dbReference type="SUPFAM" id="SSF47473">
    <property type="entry name" value="EF-hand"/>
    <property type="match status" value="1"/>
</dbReference>
<feature type="transmembrane region" description="Helical" evidence="15">
    <location>
        <begin position="285"/>
        <end position="309"/>
    </location>
</feature>
<evidence type="ECO:0000256" key="10">
    <source>
        <dbReference type="ARBA" id="ARBA00022989"/>
    </source>
</evidence>
<dbReference type="PROSITE" id="PS50222">
    <property type="entry name" value="EF_HAND_2"/>
    <property type="match status" value="1"/>
</dbReference>
<keyword evidence="2" id="KW-0813">Transport</keyword>
<dbReference type="Pfam" id="PF13499">
    <property type="entry name" value="EF-hand_7"/>
    <property type="match status" value="1"/>
</dbReference>
<gene>
    <name evidence="17" type="ORF">SPRG_04611</name>
</gene>
<reference evidence="17 18" key="1">
    <citation type="journal article" date="2013" name="PLoS Genet.">
        <title>Distinctive expansion of potential virulence genes in the genome of the oomycete fish pathogen Saprolegnia parasitica.</title>
        <authorList>
            <person name="Jiang R.H."/>
            <person name="de Bruijn I."/>
            <person name="Haas B.J."/>
            <person name="Belmonte R."/>
            <person name="Lobach L."/>
            <person name="Christie J."/>
            <person name="van den Ackerveken G."/>
            <person name="Bottin A."/>
            <person name="Bulone V."/>
            <person name="Diaz-Moreno S.M."/>
            <person name="Dumas B."/>
            <person name="Fan L."/>
            <person name="Gaulin E."/>
            <person name="Govers F."/>
            <person name="Grenville-Briggs L.J."/>
            <person name="Horner N.R."/>
            <person name="Levin J.Z."/>
            <person name="Mammella M."/>
            <person name="Meijer H.J."/>
            <person name="Morris P."/>
            <person name="Nusbaum C."/>
            <person name="Oome S."/>
            <person name="Phillips A.J."/>
            <person name="van Rooyen D."/>
            <person name="Rzeszutek E."/>
            <person name="Saraiva M."/>
            <person name="Secombes C.J."/>
            <person name="Seidl M.F."/>
            <person name="Snel B."/>
            <person name="Stassen J.H."/>
            <person name="Sykes S."/>
            <person name="Tripathy S."/>
            <person name="van den Berg H."/>
            <person name="Vega-Arreguin J.C."/>
            <person name="Wawra S."/>
            <person name="Young S.K."/>
            <person name="Zeng Q."/>
            <person name="Dieguez-Uribeondo J."/>
            <person name="Russ C."/>
            <person name="Tyler B.M."/>
            <person name="van West P."/>
        </authorList>
    </citation>
    <scope>NUCLEOTIDE SEQUENCE [LARGE SCALE GENOMIC DNA]</scope>
    <source>
        <strain evidence="17 18">CBS 223.65</strain>
    </source>
</reference>
<feature type="transmembrane region" description="Helical" evidence="15">
    <location>
        <begin position="697"/>
        <end position="718"/>
    </location>
</feature>
<keyword evidence="7" id="KW-0677">Repeat</keyword>
<dbReference type="Gene3D" id="1.10.287.70">
    <property type="match status" value="4"/>
</dbReference>
<dbReference type="Proteomes" id="UP000030745">
    <property type="component" value="Unassembled WGS sequence"/>
</dbReference>
<feature type="transmembrane region" description="Helical" evidence="15">
    <location>
        <begin position="825"/>
        <end position="847"/>
    </location>
</feature>
<evidence type="ECO:0000256" key="1">
    <source>
        <dbReference type="ARBA" id="ARBA00004141"/>
    </source>
</evidence>
<feature type="transmembrane region" description="Helical" evidence="15">
    <location>
        <begin position="762"/>
        <end position="783"/>
    </location>
</feature>
<dbReference type="Gene3D" id="1.20.120.350">
    <property type="entry name" value="Voltage-gated potassium channels. Chain C"/>
    <property type="match status" value="4"/>
</dbReference>
<evidence type="ECO:0000256" key="9">
    <source>
        <dbReference type="ARBA" id="ARBA00022882"/>
    </source>
</evidence>
<dbReference type="Pfam" id="PF00520">
    <property type="entry name" value="Ion_trans"/>
    <property type="match status" value="4"/>
</dbReference>
<dbReference type="OMA" id="RWPILMN"/>
<feature type="transmembrane region" description="Helical" evidence="15">
    <location>
        <begin position="110"/>
        <end position="133"/>
    </location>
</feature>
<feature type="transmembrane region" description="Helical" evidence="15">
    <location>
        <begin position="206"/>
        <end position="229"/>
    </location>
</feature>
<dbReference type="STRING" id="695850.A0A067CJQ0"/>
<sequence length="1808" mass="200239">MASIARPKVAVVAPARTTDNISALTHHHGQDNWGQDGAKHASIALRLPATVAGLSKKSRLRRLCIELYFSEAFHRCILLTIVLNTIVLGVDTSSSMATDASSTITTVLGWLDVGFNAVFTLEVCVKVLAVGVVDGPQSYLKSRWNIVDMLLVLLGWLTILLATQSSSQVPNLGLFRLLRILKVLRGITFSRGLQTLVQSLFEAMQLLVHVGHLMLVVLVIFAIAGVNLFQGALHQQCDNEYVDGSGPRCGGGRTCPNNGTCSAYVVNTTTLYRDLNDGYTSFDHFGLALLTVIEVVSFSNWGQTLFALVEAKSRAAALYFVLLIPVGGYFVVNLVIAVIHDAYARKLKHIQRALVTAQLKLKKKSLAAKQTRRAPSVMDVVRLPNALPATKLSYMELHLLLSRFQDQNGLINYTAFATFFSQSSHVNETMNTLRRFLQRAKVAGLHTHSLFRFFDKDQDGRLSLAELQSGFQAIEASVGTAVDHATVVALHAYLDLDNSGHVDLAEFIRFADAPSRQMELLEQKVLIECHACELHGTNLLELFRAEDPTHQGMVNVDGFKRVLRRMGFHGAGVHLPPSVAKTPRTLASEAHGARTRSRTSTVALAVMHHRAFVLVVNMALLVNVVVLLVRNPTDDVSPLMADPRVVQINNKTMADTNDVAWTRVLSRTTDILSCIFCLEMLVKVNGLSLSGYVADTYNLLDGIVTVIGVLHLCFASVTSMPDSVVRGFRIVRIVRVFALGKQWLSFRMLLETMLTSFRGLCYYAILLSLVLYVFALIGMNLFGHSLSSFQSLWKALLIVFQIFTGDEWTSVLYSCMHTSTYNGVLFIISAFVAGFYISLNVFLSILLQNFDSDENVHHRSYFETLANAEFGCLSTLSAWVLKPWQTSPPDRTRELPASGSSRSSVMDAEAILSAVRRGSRCADPTTMRLHEIADMLFFHMKVRNICVEHKWYFACVHGSDIVAFLLKHGYASNDLDAEAMGNRLVTIERLRPTQLLAAGSPPNVDVCAVMQELVRAVQGPLANDDSIFSLHPRYGLQPLHPSIQRAKTAHQRRAKRATESRQERHRALLTGNALGCFPATSSFRARIVSLTLHRAFDTVVLLSILLSCVLAAMEGSASSGDAYATLFFWGDAACTLLFTIEILLRVIAQGLWFTGPRAYLRDGWNVLDCAVTVFALMTLGASLGASTTHSVTKGFSAAKPLRAFRALRPLRIAHHNDGIKVVLSAILKTLPCVVHILGVVVVFVCIFALVAVELFAGKLAYCESAEPLDRYTKGVNACLSDPDVQRAWVTPMNNYDTVGDAIVYLLQLTTLQGWSGAMHDVIDAPSTGFAGLPRVQDNTPSYALFFLVFVVVCGFFMMGLFLGVIVYKFDQIKAASEGTIFLTEEQKRWVSIQRQLFTTRPHYVPSNPHARQSLRYAAFACIQHWVFEVVTISAVGLNVVLMATDHFPSSPSYQATYDDLQWAFTAFFVLEACIKVVALGVRGYIRTRAHWLDLVVLCVSVSDSFIDVGVLRMLRVGRAYRLLKNSRGLLSLLHTLETCLPSLLNVGSLLVLVIFVYAILGMNLFGEIIEGECLRPGRNFESLSSAMLVLFVVATGDRWDCYLSDVLPLHPHVGRVYFFSLLILGNYVVLNILIAVVLESFNEFMAGCDTELEDQPTNDHLDAFAAAWGQLAHQGSLFLPSYKLAALLRMIPPPLGLPRLGQHINVVQFVRSLDVRRNAAKDMFYLDIFYALCHRTMPNGATNLESAMVEKHLQTTLATHALRHFHELHSVQLTLASFQRFDLTLEFNSALAIQKVWHKHRQQGTKMN</sequence>
<keyword evidence="13" id="KW-0325">Glycoprotein</keyword>
<dbReference type="InterPro" id="IPR036390">
    <property type="entry name" value="WH_DNA-bd_sf"/>
</dbReference>
<dbReference type="CDD" id="cd00051">
    <property type="entry name" value="EFh"/>
    <property type="match status" value="1"/>
</dbReference>
<evidence type="ECO:0000313" key="17">
    <source>
        <dbReference type="EMBL" id="KDO30708.1"/>
    </source>
</evidence>
<organism evidence="17 18">
    <name type="scientific">Saprolegnia parasitica (strain CBS 223.65)</name>
    <dbReference type="NCBI Taxonomy" id="695850"/>
    <lineage>
        <taxon>Eukaryota</taxon>
        <taxon>Sar</taxon>
        <taxon>Stramenopiles</taxon>
        <taxon>Oomycota</taxon>
        <taxon>Saprolegniomycetes</taxon>
        <taxon>Saprolegniales</taxon>
        <taxon>Saprolegniaceae</taxon>
        <taxon>Saprolegnia</taxon>
    </lineage>
</organism>
<keyword evidence="5" id="KW-0107">Calcium channel</keyword>
<keyword evidence="4" id="KW-0109">Calcium transport</keyword>
<dbReference type="GeneID" id="24127046"/>
<evidence type="ECO:0000256" key="14">
    <source>
        <dbReference type="ARBA" id="ARBA00023303"/>
    </source>
</evidence>
<dbReference type="PANTHER" id="PTHR45628:SF7">
    <property type="entry name" value="VOLTAGE-DEPENDENT CALCIUM CHANNEL TYPE A SUBUNIT ALPHA-1"/>
    <property type="match status" value="1"/>
</dbReference>
<evidence type="ECO:0000256" key="2">
    <source>
        <dbReference type="ARBA" id="ARBA00022448"/>
    </source>
</evidence>
<keyword evidence="6 15" id="KW-0812">Transmembrane</keyword>
<dbReference type="PROSITE" id="PS00018">
    <property type="entry name" value="EF_HAND_1"/>
    <property type="match status" value="2"/>
</dbReference>
<feature type="transmembrane region" description="Helical" evidence="15">
    <location>
        <begin position="1578"/>
        <end position="1596"/>
    </location>
</feature>
<feature type="transmembrane region" description="Helical" evidence="15">
    <location>
        <begin position="1230"/>
        <end position="1251"/>
    </location>
</feature>
<dbReference type="InterPro" id="IPR002048">
    <property type="entry name" value="EF_hand_dom"/>
</dbReference>
<feature type="transmembrane region" description="Helical" evidence="15">
    <location>
        <begin position="795"/>
        <end position="813"/>
    </location>
</feature>
<accession>A0A067CJQ0</accession>
<dbReference type="OrthoDB" id="66759at2759"/>
<feature type="transmembrane region" description="Helical" evidence="15">
    <location>
        <begin position="1616"/>
        <end position="1638"/>
    </location>
</feature>
<dbReference type="PANTHER" id="PTHR45628">
    <property type="entry name" value="VOLTAGE-DEPENDENT CALCIUM CHANNEL TYPE A SUBUNIT ALPHA-1"/>
    <property type="match status" value="1"/>
</dbReference>
<evidence type="ECO:0000256" key="15">
    <source>
        <dbReference type="SAM" id="Phobius"/>
    </source>
</evidence>
<proteinExistence type="predicted"/>
<feature type="transmembrane region" description="Helical" evidence="15">
    <location>
        <begin position="315"/>
        <end position="339"/>
    </location>
</feature>
<name>A0A067CJQ0_SAPPC</name>
<dbReference type="InterPro" id="IPR018247">
    <property type="entry name" value="EF_Hand_1_Ca_BS"/>
</dbReference>
<evidence type="ECO:0000256" key="5">
    <source>
        <dbReference type="ARBA" id="ARBA00022673"/>
    </source>
</evidence>
<dbReference type="InterPro" id="IPR011992">
    <property type="entry name" value="EF-hand-dom_pair"/>
</dbReference>
<keyword evidence="11" id="KW-0406">Ion transport</keyword>
<dbReference type="KEGG" id="spar:SPRG_04611"/>
<feature type="transmembrane region" description="Helical" evidence="15">
    <location>
        <begin position="1125"/>
        <end position="1147"/>
    </location>
</feature>
<dbReference type="EMBL" id="KK583200">
    <property type="protein sequence ID" value="KDO30708.1"/>
    <property type="molecule type" value="Genomic_DNA"/>
</dbReference>
<feature type="transmembrane region" description="Helical" evidence="15">
    <location>
        <begin position="611"/>
        <end position="629"/>
    </location>
</feature>
<dbReference type="Gene3D" id="1.10.238.10">
    <property type="entry name" value="EF-hand"/>
    <property type="match status" value="2"/>
</dbReference>
<evidence type="ECO:0000256" key="13">
    <source>
        <dbReference type="ARBA" id="ARBA00023180"/>
    </source>
</evidence>
<dbReference type="GO" id="GO:0098703">
    <property type="term" value="P:calcium ion import across plasma membrane"/>
    <property type="evidence" value="ECO:0007669"/>
    <property type="project" value="TreeGrafter"/>
</dbReference>
<keyword evidence="14" id="KW-0407">Ion channel</keyword>
<feature type="transmembrane region" description="Helical" evidence="15">
    <location>
        <begin position="1095"/>
        <end position="1113"/>
    </location>
</feature>
<dbReference type="InterPro" id="IPR027359">
    <property type="entry name" value="Volt_channel_dom_sf"/>
</dbReference>
<keyword evidence="9" id="KW-0851">Voltage-gated channel</keyword>
<feature type="domain" description="EF-hand" evidence="16">
    <location>
        <begin position="450"/>
        <end position="477"/>
    </location>
</feature>
<dbReference type="SMART" id="SM00054">
    <property type="entry name" value="EFh"/>
    <property type="match status" value="3"/>
</dbReference>
<dbReference type="GO" id="GO:0005891">
    <property type="term" value="C:voltage-gated calcium channel complex"/>
    <property type="evidence" value="ECO:0007669"/>
    <property type="project" value="TreeGrafter"/>
</dbReference>
<dbReference type="GO" id="GO:0005509">
    <property type="term" value="F:calcium ion binding"/>
    <property type="evidence" value="ECO:0007669"/>
    <property type="project" value="InterPro"/>
</dbReference>
<feature type="transmembrane region" description="Helical" evidence="15">
    <location>
        <begin position="145"/>
        <end position="163"/>
    </location>
</feature>
<dbReference type="InterPro" id="IPR005821">
    <property type="entry name" value="Ion_trans_dom"/>
</dbReference>
<keyword evidence="12 15" id="KW-0472">Membrane</keyword>
<dbReference type="SUPFAM" id="SSF81324">
    <property type="entry name" value="Voltage-gated potassium channels"/>
    <property type="match status" value="4"/>
</dbReference>
<dbReference type="SUPFAM" id="SSF46785">
    <property type="entry name" value="Winged helix' DNA-binding domain"/>
    <property type="match status" value="1"/>
</dbReference>
<evidence type="ECO:0000256" key="7">
    <source>
        <dbReference type="ARBA" id="ARBA00022737"/>
    </source>
</evidence>
<dbReference type="VEuPathDB" id="FungiDB:SPRG_04611"/>
<keyword evidence="18" id="KW-1185">Reference proteome</keyword>
<keyword evidence="10 15" id="KW-1133">Transmembrane helix</keyword>
<evidence type="ECO:0000313" key="18">
    <source>
        <dbReference type="Proteomes" id="UP000030745"/>
    </source>
</evidence>